<feature type="region of interest" description="Disordered" evidence="1">
    <location>
        <begin position="15"/>
        <end position="82"/>
    </location>
</feature>
<evidence type="ECO:0000256" key="1">
    <source>
        <dbReference type="SAM" id="MobiDB-lite"/>
    </source>
</evidence>
<accession>A0ABV2N8S8</accession>
<keyword evidence="3" id="KW-1185">Reference proteome</keyword>
<gene>
    <name evidence="2" type="ORF">ABIC20_000206</name>
</gene>
<name>A0ABV2N8S8_9HYPH</name>
<evidence type="ECO:0000313" key="2">
    <source>
        <dbReference type="EMBL" id="MET3862897.1"/>
    </source>
</evidence>
<feature type="compositionally biased region" description="Low complexity" evidence="1">
    <location>
        <begin position="41"/>
        <end position="50"/>
    </location>
</feature>
<dbReference type="Proteomes" id="UP001549119">
    <property type="component" value="Unassembled WGS sequence"/>
</dbReference>
<organism evidence="2 3">
    <name type="scientific">Methylobacterium radiotolerans</name>
    <dbReference type="NCBI Taxonomy" id="31998"/>
    <lineage>
        <taxon>Bacteria</taxon>
        <taxon>Pseudomonadati</taxon>
        <taxon>Pseudomonadota</taxon>
        <taxon>Alphaproteobacteria</taxon>
        <taxon>Hyphomicrobiales</taxon>
        <taxon>Methylobacteriaceae</taxon>
        <taxon>Methylobacterium</taxon>
    </lineage>
</organism>
<dbReference type="RefSeq" id="WP_029359188.1">
    <property type="nucleotide sequence ID" value="NZ_JBEPNV010000001.1"/>
</dbReference>
<proteinExistence type="predicted"/>
<reference evidence="2 3" key="1">
    <citation type="submission" date="2024-06" db="EMBL/GenBank/DDBJ databases">
        <title>Genomics of switchgrass bacterial isolates.</title>
        <authorList>
            <person name="Shade A."/>
        </authorList>
    </citation>
    <scope>NUCLEOTIDE SEQUENCE [LARGE SCALE GENOMIC DNA]</scope>
    <source>
        <strain evidence="2 3">PvP084</strain>
    </source>
</reference>
<evidence type="ECO:0000313" key="3">
    <source>
        <dbReference type="Proteomes" id="UP001549119"/>
    </source>
</evidence>
<protein>
    <submittedName>
        <fullName evidence="2">Uncharacterized protein</fullName>
    </submittedName>
</protein>
<sequence length="125" mass="13254">MLARVDRVRPIRRRLVSADEAADRRPRNRTLAQEVERRRAAPAATGAATGLPMSDVGLSGGLDGRERVEAARPHRPDPKVLVTTGSVKIATFGPGALEPGMRMSTAPLSVETLAARARAPIAGLD</sequence>
<feature type="compositionally biased region" description="Basic and acidic residues" evidence="1">
    <location>
        <begin position="63"/>
        <end position="78"/>
    </location>
</feature>
<dbReference type="EMBL" id="JBEPNW010000002">
    <property type="protein sequence ID" value="MET3862897.1"/>
    <property type="molecule type" value="Genomic_DNA"/>
</dbReference>
<comment type="caution">
    <text evidence="2">The sequence shown here is derived from an EMBL/GenBank/DDBJ whole genome shotgun (WGS) entry which is preliminary data.</text>
</comment>